<evidence type="ECO:0000313" key="8">
    <source>
        <dbReference type="EMBL" id="MBB4413915.1"/>
    </source>
</evidence>
<dbReference type="InterPro" id="IPR036737">
    <property type="entry name" value="OmpA-like_sf"/>
</dbReference>
<evidence type="ECO:0000256" key="4">
    <source>
        <dbReference type="PROSITE-ProRule" id="PRU00473"/>
    </source>
</evidence>
<dbReference type="EMBL" id="JACIGY010000007">
    <property type="protein sequence ID" value="MBB4413915.1"/>
    <property type="molecule type" value="Genomic_DNA"/>
</dbReference>
<comment type="caution">
    <text evidence="8">The sequence shown here is derived from an EMBL/GenBank/DDBJ whole genome shotgun (WGS) entry which is preliminary data.</text>
</comment>
<evidence type="ECO:0000256" key="1">
    <source>
        <dbReference type="ARBA" id="ARBA00004442"/>
    </source>
</evidence>
<dbReference type="AlphaFoldDB" id="A0A7W6TK12"/>
<dbReference type="InterPro" id="IPR006665">
    <property type="entry name" value="OmpA-like"/>
</dbReference>
<dbReference type="RefSeq" id="WP_183827898.1">
    <property type="nucleotide sequence ID" value="NZ_JACIGW010000006.1"/>
</dbReference>
<dbReference type="GO" id="GO:0009279">
    <property type="term" value="C:cell outer membrane"/>
    <property type="evidence" value="ECO:0007669"/>
    <property type="project" value="UniProtKB-SubCell"/>
</dbReference>
<dbReference type="InterPro" id="IPR006664">
    <property type="entry name" value="OMP_bac"/>
</dbReference>
<dbReference type="EMBL" id="JACIGW010000006">
    <property type="protein sequence ID" value="MBB4350720.1"/>
    <property type="molecule type" value="Genomic_DNA"/>
</dbReference>
<dbReference type="Proteomes" id="UP000576087">
    <property type="component" value="Unassembled WGS sequence"/>
</dbReference>
<proteinExistence type="predicted"/>
<dbReference type="InterPro" id="IPR050330">
    <property type="entry name" value="Bact_OuterMem_StrucFunc"/>
</dbReference>
<dbReference type="EMBL" id="JACIHM010000007">
    <property type="protein sequence ID" value="MBB4448530.1"/>
    <property type="molecule type" value="Genomic_DNA"/>
</dbReference>
<organism evidence="8 11">
    <name type="scientific">Aliirhizobium cellulosilyticum</name>
    <dbReference type="NCBI Taxonomy" id="393664"/>
    <lineage>
        <taxon>Bacteria</taxon>
        <taxon>Pseudomonadati</taxon>
        <taxon>Pseudomonadota</taxon>
        <taxon>Alphaproteobacteria</taxon>
        <taxon>Hyphomicrobiales</taxon>
        <taxon>Rhizobiaceae</taxon>
        <taxon>Aliirhizobium</taxon>
    </lineage>
</organism>
<evidence type="ECO:0000313" key="11">
    <source>
        <dbReference type="Proteomes" id="UP000524535"/>
    </source>
</evidence>
<protein>
    <submittedName>
        <fullName evidence="8">Outer membrane protein OmpA-like peptidoglycan-associated protein</fullName>
    </submittedName>
</protein>
<keyword evidence="2 4" id="KW-0472">Membrane</keyword>
<gene>
    <name evidence="8" type="ORF">GGE31_004453</name>
    <name evidence="7" type="ORF">GGE33_004494</name>
    <name evidence="9" type="ORF">GGE35_004376</name>
</gene>
<name>A0A7W6TK12_9HYPH</name>
<evidence type="ECO:0000313" key="10">
    <source>
        <dbReference type="Proteomes" id="UP000520770"/>
    </source>
</evidence>
<dbReference type="Proteomes" id="UP000524535">
    <property type="component" value="Unassembled WGS sequence"/>
</dbReference>
<dbReference type="Proteomes" id="UP000520770">
    <property type="component" value="Unassembled WGS sequence"/>
</dbReference>
<comment type="subcellular location">
    <subcellularLocation>
        <location evidence="1">Cell outer membrane</location>
    </subcellularLocation>
</comment>
<evidence type="ECO:0000256" key="2">
    <source>
        <dbReference type="ARBA" id="ARBA00023136"/>
    </source>
</evidence>
<keyword evidence="5" id="KW-0732">Signal</keyword>
<keyword evidence="3" id="KW-0998">Cell outer membrane</keyword>
<dbReference type="Gene3D" id="3.30.1330.60">
    <property type="entry name" value="OmpA-like domain"/>
    <property type="match status" value="1"/>
</dbReference>
<reference evidence="10 11" key="1">
    <citation type="submission" date="2020-08" db="EMBL/GenBank/DDBJ databases">
        <title>Genomic Encyclopedia of Type Strains, Phase IV (KMG-V): Genome sequencing to study the core and pangenomes of soil and plant-associated prokaryotes.</title>
        <authorList>
            <person name="Whitman W."/>
        </authorList>
    </citation>
    <scope>NUCLEOTIDE SEQUENCE [LARGE SCALE GENOMIC DNA]</scope>
    <source>
        <strain evidence="8 11">SEMIA 444</strain>
        <strain evidence="7 10">SEMIA 448</strain>
        <strain evidence="9 12">SEMIA 452</strain>
    </source>
</reference>
<dbReference type="PROSITE" id="PS51123">
    <property type="entry name" value="OMPA_2"/>
    <property type="match status" value="1"/>
</dbReference>
<dbReference type="Pfam" id="PF00691">
    <property type="entry name" value="OmpA"/>
    <property type="match status" value="1"/>
</dbReference>
<keyword evidence="11" id="KW-1185">Reference proteome</keyword>
<feature type="domain" description="OmpA-like" evidence="6">
    <location>
        <begin position="75"/>
        <end position="197"/>
    </location>
</feature>
<dbReference type="SUPFAM" id="SSF103088">
    <property type="entry name" value="OmpA-like"/>
    <property type="match status" value="1"/>
</dbReference>
<accession>A0A7W6TK12</accession>
<dbReference type="CDD" id="cd07185">
    <property type="entry name" value="OmpA_C-like"/>
    <property type="match status" value="1"/>
</dbReference>
<feature type="chain" id="PRO_5036405004" evidence="5">
    <location>
        <begin position="29"/>
        <end position="197"/>
    </location>
</feature>
<dbReference type="PANTHER" id="PTHR30329:SF21">
    <property type="entry name" value="LIPOPROTEIN YIAD-RELATED"/>
    <property type="match status" value="1"/>
</dbReference>
<evidence type="ECO:0000256" key="3">
    <source>
        <dbReference type="ARBA" id="ARBA00023237"/>
    </source>
</evidence>
<evidence type="ECO:0000259" key="6">
    <source>
        <dbReference type="PROSITE" id="PS51123"/>
    </source>
</evidence>
<evidence type="ECO:0000313" key="9">
    <source>
        <dbReference type="EMBL" id="MBB4448530.1"/>
    </source>
</evidence>
<evidence type="ECO:0000313" key="12">
    <source>
        <dbReference type="Proteomes" id="UP000576087"/>
    </source>
</evidence>
<dbReference type="PRINTS" id="PR01021">
    <property type="entry name" value="OMPADOMAIN"/>
</dbReference>
<evidence type="ECO:0000313" key="7">
    <source>
        <dbReference type="EMBL" id="MBB4350720.1"/>
    </source>
</evidence>
<feature type="signal peptide" evidence="5">
    <location>
        <begin position="1"/>
        <end position="28"/>
    </location>
</feature>
<sequence length="197" mass="21347">MQPMNSRAALLLLSIMALPMAVSEPAFAQEVSQERIVKGLGKLTAAAPAIDIEILRQEAINGGDKPMSALPNWGRLAKLPQMVVEINFENDSVAIQPTSYRTLGMIADALHHPNLWDYNFLVVGHASATGSDAHNLDLSGRRADAIKEVLATTFAVNPSRLYAVGVGEHLPIEGSKEDASVNRRVQLINLGVFKRRS</sequence>
<evidence type="ECO:0000256" key="5">
    <source>
        <dbReference type="SAM" id="SignalP"/>
    </source>
</evidence>
<dbReference type="PANTHER" id="PTHR30329">
    <property type="entry name" value="STATOR ELEMENT OF FLAGELLAR MOTOR COMPLEX"/>
    <property type="match status" value="1"/>
</dbReference>